<proteinExistence type="predicted"/>
<evidence type="ECO:0000313" key="1">
    <source>
        <dbReference type="EMBL" id="CAK51344.1"/>
    </source>
</evidence>
<gene>
    <name evidence="1" type="ORF">e1012e08.tmp0131</name>
</gene>
<protein>
    <submittedName>
        <fullName evidence="1">Uncharacterized protein</fullName>
    </submittedName>
</protein>
<reference evidence="1 2" key="1">
    <citation type="journal article" date="2007" name="Genome Res.">
        <title>Sequencing and analysis of chromosome 1 of Eimeria tenella reveals a unique segmental organization.</title>
        <authorList>
            <person name="Ling K.H."/>
            <person name="Rajandream M.A."/>
            <person name="Rivailler P."/>
            <person name="Ivens A."/>
            <person name="Yap S.J."/>
            <person name="Madeira A.M.B.N."/>
            <person name="Mungall K."/>
            <person name="Billington K."/>
            <person name="Yee W.Y."/>
            <person name="Bankier A.T."/>
            <person name="Carroll F."/>
            <person name="Durham A.M."/>
            <person name="Peters N."/>
            <person name="Loo S.S."/>
            <person name="Mat-Isa M.N."/>
            <person name="Novaes J."/>
            <person name="Quail M."/>
            <person name="Rosli R."/>
            <person name="Shamsudin M.N."/>
            <person name="Sobreira T.J.P."/>
            <person name="Tivey A.R."/>
            <person name="Wai S.F."/>
            <person name="White S."/>
            <person name="Wu X."/>
            <person name="Kerhornou A.X."/>
            <person name="Blake D."/>
            <person name="Mohamed R."/>
            <person name="Shirley M."/>
            <person name="Gruber A."/>
            <person name="Berriman M."/>
            <person name="Tomley F."/>
            <person name="Dear P.H."/>
            <person name="Wan K.L."/>
        </authorList>
    </citation>
    <scope>NUCLEOTIDE SEQUENCE [LARGE SCALE GENOMIC DNA]</scope>
    <source>
        <strain evidence="1 2">Houghton</strain>
    </source>
</reference>
<dbReference type="EMBL" id="AM269894">
    <property type="protein sequence ID" value="CAK51344.1"/>
    <property type="molecule type" value="Genomic_DNA"/>
</dbReference>
<sequence length="222" mass="24326">MARMLHEDAEQLRWRASDVGILVCNESVGPVERIRQVARSKLNVACLHTEEKHTSTTRTKKLVFDDMGGGHRRHNMQCRPTLAAATFEGCVAGYGHCCAGLVALKERRFLTPKLPDIDVFGGIVFALMGGSFQQIVTASGECWKMEEATWLVHKYLSATEVFAAVQAETLVWVSASSLPLRQKLCQNAERVCRRTGACTCVGSHAALGSTLPGPRAEERLNA</sequence>
<name>C8TDK8_EIMTE</name>
<evidence type="ECO:0000313" key="2">
    <source>
        <dbReference type="Proteomes" id="UP000243681"/>
    </source>
</evidence>
<dbReference type="AlphaFoldDB" id="C8TDK8"/>
<dbReference type="Proteomes" id="UP000243681">
    <property type="component" value="Chromosome 1"/>
</dbReference>
<organism evidence="1 2">
    <name type="scientific">Eimeria tenella</name>
    <name type="common">Coccidian parasite</name>
    <dbReference type="NCBI Taxonomy" id="5802"/>
    <lineage>
        <taxon>Eukaryota</taxon>
        <taxon>Sar</taxon>
        <taxon>Alveolata</taxon>
        <taxon>Apicomplexa</taxon>
        <taxon>Conoidasida</taxon>
        <taxon>Coccidia</taxon>
        <taxon>Eucoccidiorida</taxon>
        <taxon>Eimeriorina</taxon>
        <taxon>Eimeriidae</taxon>
        <taxon>Eimeria</taxon>
    </lineage>
</organism>
<accession>C8TDK8</accession>